<dbReference type="Pfam" id="PF13487">
    <property type="entry name" value="HD_5"/>
    <property type="match status" value="2"/>
</dbReference>
<protein>
    <submittedName>
        <fullName evidence="2">Metal-dependent phosphohydrolase</fullName>
    </submittedName>
</protein>
<organism evidence="2 3">
    <name type="scientific">Roseisolibacter agri</name>
    <dbReference type="NCBI Taxonomy" id="2014610"/>
    <lineage>
        <taxon>Bacteria</taxon>
        <taxon>Pseudomonadati</taxon>
        <taxon>Gemmatimonadota</taxon>
        <taxon>Gemmatimonadia</taxon>
        <taxon>Gemmatimonadales</taxon>
        <taxon>Gemmatimonadaceae</taxon>
        <taxon>Roseisolibacter</taxon>
    </lineage>
</organism>
<sequence>MPASRPTPRSAPAVPYAPGEAQLSLSEVLTALSHALDLTEGQPFGHTVRTCLIGMRLAEELPMPLADRSALYYALLLKDAGCSSNAARMTALFGADDRAVKPRMKIVDWHRRFGLAVETFRCASLGGSLPAKLRQFAAIARSPGVTRDLIQIRCDRGAEIARRLGFPEGTAAAIHGLDEHWNGGGYPAGLRGHDIPLGARIANLAQTLETFARTHGPDHALRVLRARRGTWFDPRLVDHVQAWRRDAKWWAALRDPDADAAAAALEPDDRRRTVDDTGLDDIARAFAEIIDAKSPYTYRHSTNVAHFAERIGAAAGMDAVACKRLWRAGMLHDVGKLGVSNSILDKQGPLTDDERRAVNEHPRFTWEILTRVRAFADFARPAALHHEKLDGSGYPWGLTGDALDQSARVMVVADIYEALTADRPYRAGMTPAQALALLAKDRGTKICALALDALDAVVTDGEGHAQAA</sequence>
<accession>A0AA37QDA1</accession>
<name>A0AA37QDA1_9BACT</name>
<gene>
    <name evidence="2" type="ORF">rosag_07230</name>
</gene>
<dbReference type="SUPFAM" id="SSF109604">
    <property type="entry name" value="HD-domain/PDEase-like"/>
    <property type="match status" value="2"/>
</dbReference>
<dbReference type="Proteomes" id="UP001161325">
    <property type="component" value="Unassembled WGS sequence"/>
</dbReference>
<dbReference type="SMART" id="SM00471">
    <property type="entry name" value="HDc"/>
    <property type="match status" value="1"/>
</dbReference>
<dbReference type="PANTHER" id="PTHR45228">
    <property type="entry name" value="CYCLIC DI-GMP PHOSPHODIESTERASE TM_0186-RELATED"/>
    <property type="match status" value="1"/>
</dbReference>
<proteinExistence type="predicted"/>
<reference evidence="2" key="1">
    <citation type="submission" date="2022-08" db="EMBL/GenBank/DDBJ databases">
        <title>Draft genome sequencing of Roseisolibacter agri AW1220.</title>
        <authorList>
            <person name="Tobiishi Y."/>
            <person name="Tonouchi A."/>
        </authorList>
    </citation>
    <scope>NUCLEOTIDE SEQUENCE</scope>
    <source>
        <strain evidence="2">AW1220</strain>
    </source>
</reference>
<dbReference type="PANTHER" id="PTHR45228:SF5">
    <property type="entry name" value="CYCLIC DI-GMP PHOSPHODIESTERASE VC_1348-RELATED"/>
    <property type="match status" value="1"/>
</dbReference>
<evidence type="ECO:0000313" key="2">
    <source>
        <dbReference type="EMBL" id="GLC24210.1"/>
    </source>
</evidence>
<dbReference type="PROSITE" id="PS51832">
    <property type="entry name" value="HD_GYP"/>
    <property type="match status" value="1"/>
</dbReference>
<evidence type="ECO:0000259" key="1">
    <source>
        <dbReference type="PROSITE" id="PS51832"/>
    </source>
</evidence>
<evidence type="ECO:0000313" key="3">
    <source>
        <dbReference type="Proteomes" id="UP001161325"/>
    </source>
</evidence>
<comment type="caution">
    <text evidence="2">The sequence shown here is derived from an EMBL/GenBank/DDBJ whole genome shotgun (WGS) entry which is preliminary data.</text>
</comment>
<dbReference type="InterPro" id="IPR037522">
    <property type="entry name" value="HD_GYP_dom"/>
</dbReference>
<dbReference type="InterPro" id="IPR003607">
    <property type="entry name" value="HD/PDEase_dom"/>
</dbReference>
<dbReference type="Gene3D" id="1.10.3210.10">
    <property type="entry name" value="Hypothetical protein af1432"/>
    <property type="match status" value="2"/>
</dbReference>
<dbReference type="AlphaFoldDB" id="A0AA37QDA1"/>
<dbReference type="CDD" id="cd00077">
    <property type="entry name" value="HDc"/>
    <property type="match status" value="1"/>
</dbReference>
<dbReference type="InterPro" id="IPR052020">
    <property type="entry name" value="Cyclic_di-GMP/3'3'-cGAMP_PDE"/>
</dbReference>
<feature type="domain" description="HD-GYP" evidence="1">
    <location>
        <begin position="275"/>
        <end position="468"/>
    </location>
</feature>
<dbReference type="EMBL" id="BRXS01000001">
    <property type="protein sequence ID" value="GLC24210.1"/>
    <property type="molecule type" value="Genomic_DNA"/>
</dbReference>
<keyword evidence="3" id="KW-1185">Reference proteome</keyword>